<feature type="transmembrane region" description="Helical" evidence="8">
    <location>
        <begin position="197"/>
        <end position="215"/>
    </location>
</feature>
<keyword evidence="9" id="KW-0808">Transferase</keyword>
<comment type="pathway">
    <text evidence="2">Glycolipid biosynthesis; glycosylphosphatidylinositol-anchor biosynthesis.</text>
</comment>
<feature type="transmembrane region" description="Helical" evidence="8">
    <location>
        <begin position="145"/>
        <end position="165"/>
    </location>
</feature>
<dbReference type="KEGG" id="edi:EDI_187010"/>
<dbReference type="OMA" id="STSYHAF"/>
<organism evidence="10">
    <name type="scientific">Entamoeba dispar (strain ATCC PRA-260 / SAW760)</name>
    <dbReference type="NCBI Taxonomy" id="370354"/>
    <lineage>
        <taxon>Eukaryota</taxon>
        <taxon>Amoebozoa</taxon>
        <taxon>Evosea</taxon>
        <taxon>Archamoebae</taxon>
        <taxon>Mastigamoebida</taxon>
        <taxon>Entamoebidae</taxon>
        <taxon>Entamoeba</taxon>
    </lineage>
</organism>
<dbReference type="GO" id="GO:0017176">
    <property type="term" value="F:phosphatidylinositol N-acetylglucosaminyltransferase activity"/>
    <property type="evidence" value="ECO:0007669"/>
    <property type="project" value="UniProtKB-EC"/>
</dbReference>
<evidence type="ECO:0000256" key="2">
    <source>
        <dbReference type="ARBA" id="ARBA00004687"/>
    </source>
</evidence>
<evidence type="ECO:0000256" key="1">
    <source>
        <dbReference type="ARBA" id="ARBA00004141"/>
    </source>
</evidence>
<keyword evidence="10" id="KW-1185">Reference proteome</keyword>
<dbReference type="eggNOG" id="KOG3059">
    <property type="taxonomic scope" value="Eukaryota"/>
</dbReference>
<dbReference type="AlphaFoldDB" id="B0EN96"/>
<dbReference type="RefSeq" id="XP_001739616.1">
    <property type="nucleotide sequence ID" value="XM_001739564.1"/>
</dbReference>
<comment type="subcellular location">
    <subcellularLocation>
        <location evidence="1">Membrane</location>
        <topology evidence="1">Multi-pass membrane protein</topology>
    </subcellularLocation>
</comment>
<evidence type="ECO:0000256" key="7">
    <source>
        <dbReference type="ARBA" id="ARBA00023136"/>
    </source>
</evidence>
<dbReference type="InterPro" id="IPR009450">
    <property type="entry name" value="Plno_GlcNAc_GPI2"/>
</dbReference>
<dbReference type="EC" id="2.4.1.198" evidence="9"/>
<dbReference type="PIRSF" id="PIRSF016104">
    <property type="entry name" value="GPI2"/>
    <property type="match status" value="1"/>
</dbReference>
<keyword evidence="6 8" id="KW-1133">Transmembrane helix</keyword>
<dbReference type="PANTHER" id="PTHR12982:SF0">
    <property type="entry name" value="PHOSPHATIDYLINOSITOL N-ACETYLGLUCOSAMINYLTRANSFERASE SUBUNIT C"/>
    <property type="match status" value="1"/>
</dbReference>
<name>B0EN96_ENTDS</name>
<keyword evidence="5 8" id="KW-0812">Transmembrane</keyword>
<proteinExistence type="inferred from homology"/>
<keyword evidence="4" id="KW-0337">GPI-anchor biosynthesis</keyword>
<dbReference type="Proteomes" id="UP000008076">
    <property type="component" value="Unassembled WGS sequence"/>
</dbReference>
<dbReference type="Pfam" id="PF06432">
    <property type="entry name" value="GPI2"/>
    <property type="match status" value="1"/>
</dbReference>
<evidence type="ECO:0000313" key="10">
    <source>
        <dbReference type="Proteomes" id="UP000008076"/>
    </source>
</evidence>
<dbReference type="OrthoDB" id="196709at2759"/>
<sequence>MNSFQTNSPTPEVSPYYMNKYLHTEQPFPDNYIEDWFLEGMRVNYHLDVLPLKDIVKESLALSQQISTVIMYMCIFLLTAKEMLSVRGVYVADIILLSMCFLSCIPLKISPTVFCGWRSIIIFGTVWGLVPVISTITTGYYPDSIYILSTVLFIIHICFFDYGYINNYVDEINGVLSYNAVLLASIVLASILPKNAMVFPLISLSIILFEFNPLFRHYLLKKSKNMYFLYSILLFIATFCFCFMLSFWFSIVYLFCVSLGTYVGPKFWLKIQSLKTEVSGAWDEAVPSTQ</sequence>
<evidence type="ECO:0000256" key="4">
    <source>
        <dbReference type="ARBA" id="ARBA00022502"/>
    </source>
</evidence>
<dbReference type="GO" id="GO:0006506">
    <property type="term" value="P:GPI anchor biosynthetic process"/>
    <property type="evidence" value="ECO:0007669"/>
    <property type="project" value="UniProtKB-UniPathway"/>
</dbReference>
<dbReference type="GeneID" id="5884758"/>
<feature type="transmembrane region" description="Helical" evidence="8">
    <location>
        <begin position="86"/>
        <end position="107"/>
    </location>
</feature>
<feature type="transmembrane region" description="Helical" evidence="8">
    <location>
        <begin position="172"/>
        <end position="191"/>
    </location>
</feature>
<gene>
    <name evidence="9" type="ORF">EDI_187010</name>
</gene>
<evidence type="ECO:0000313" key="9">
    <source>
        <dbReference type="EMBL" id="EDR23973.1"/>
    </source>
</evidence>
<keyword evidence="7 8" id="KW-0472">Membrane</keyword>
<evidence type="ECO:0000256" key="3">
    <source>
        <dbReference type="ARBA" id="ARBA00008321"/>
    </source>
</evidence>
<comment type="similarity">
    <text evidence="3">Belongs to the PIGC family.</text>
</comment>
<evidence type="ECO:0000256" key="5">
    <source>
        <dbReference type="ARBA" id="ARBA00022692"/>
    </source>
</evidence>
<feature type="transmembrane region" description="Helical" evidence="8">
    <location>
        <begin position="227"/>
        <end position="255"/>
    </location>
</feature>
<dbReference type="EMBL" id="DS550068">
    <property type="protein sequence ID" value="EDR23973.1"/>
    <property type="molecule type" value="Genomic_DNA"/>
</dbReference>
<accession>B0EN96</accession>
<evidence type="ECO:0000256" key="6">
    <source>
        <dbReference type="ARBA" id="ARBA00022989"/>
    </source>
</evidence>
<feature type="transmembrane region" description="Helical" evidence="8">
    <location>
        <begin position="60"/>
        <end position="80"/>
    </location>
</feature>
<dbReference type="PANTHER" id="PTHR12982">
    <property type="entry name" value="PHOSPHATIDYLINOSITOL GLYCAN, CLASS C"/>
    <property type="match status" value="1"/>
</dbReference>
<dbReference type="VEuPathDB" id="AmoebaDB:EDI_187010"/>
<reference evidence="10" key="1">
    <citation type="submission" date="2007-12" db="EMBL/GenBank/DDBJ databases">
        <title>Annotation of Entamoeba dispar SAW760.</title>
        <authorList>
            <person name="Lorenzi H."/>
            <person name="Inman J."/>
            <person name="Schobel S."/>
            <person name="Amedeo P."/>
            <person name="Caler E."/>
        </authorList>
    </citation>
    <scope>NUCLEOTIDE SEQUENCE [LARGE SCALE GENOMIC DNA]</scope>
    <source>
        <strain evidence="10">ATCC PRA-260 / SAW760</strain>
    </source>
</reference>
<evidence type="ECO:0000256" key="8">
    <source>
        <dbReference type="SAM" id="Phobius"/>
    </source>
</evidence>
<keyword evidence="9" id="KW-0328">Glycosyltransferase</keyword>
<dbReference type="UniPathway" id="UPA00196"/>
<feature type="transmembrane region" description="Helical" evidence="8">
    <location>
        <begin position="119"/>
        <end position="139"/>
    </location>
</feature>
<dbReference type="GO" id="GO:0000506">
    <property type="term" value="C:glycosylphosphatidylinositol-N-acetylglucosaminyltransferase (GPI-GnT) complex"/>
    <property type="evidence" value="ECO:0007669"/>
    <property type="project" value="TreeGrafter"/>
</dbReference>
<protein>
    <submittedName>
        <fullName evidence="9">Phosphatidylinositol N-acetylglucosaminyltransferase subunit C, putative</fullName>
        <ecNumber evidence="9">2.4.1.198</ecNumber>
    </submittedName>
</protein>